<feature type="compositionally biased region" description="Polar residues" evidence="1">
    <location>
        <begin position="466"/>
        <end position="491"/>
    </location>
</feature>
<dbReference type="EMBL" id="KB469306">
    <property type="protein sequence ID" value="EPQ53264.1"/>
    <property type="molecule type" value="Genomic_DNA"/>
</dbReference>
<accession>S7RKR8</accession>
<organism evidence="2 3">
    <name type="scientific">Gloeophyllum trabeum (strain ATCC 11539 / FP-39264 / Madison 617)</name>
    <name type="common">Brown rot fungus</name>
    <dbReference type="NCBI Taxonomy" id="670483"/>
    <lineage>
        <taxon>Eukaryota</taxon>
        <taxon>Fungi</taxon>
        <taxon>Dikarya</taxon>
        <taxon>Basidiomycota</taxon>
        <taxon>Agaricomycotina</taxon>
        <taxon>Agaricomycetes</taxon>
        <taxon>Gloeophyllales</taxon>
        <taxon>Gloeophyllaceae</taxon>
        <taxon>Gloeophyllum</taxon>
    </lineage>
</organism>
<dbReference type="Proteomes" id="UP000030669">
    <property type="component" value="Unassembled WGS sequence"/>
</dbReference>
<feature type="region of interest" description="Disordered" evidence="1">
    <location>
        <begin position="1"/>
        <end position="22"/>
    </location>
</feature>
<feature type="compositionally biased region" description="Low complexity" evidence="1">
    <location>
        <begin position="416"/>
        <end position="431"/>
    </location>
</feature>
<dbReference type="AlphaFoldDB" id="S7RKR8"/>
<feature type="region of interest" description="Disordered" evidence="1">
    <location>
        <begin position="111"/>
        <end position="305"/>
    </location>
</feature>
<sequence length="540" mass="56118">MASTSASSSQSFTTLHPSQPAPSLEYATVSDLQTAVDNLRTYMSSQVGTIREMLRSFEDARYKQDRAEPTLLRSVEQNLKDQTQRCLKLEAKLLEATQTIERLERLIERKLGDLTPTPTEAGGSPQPELPATPATPNGITHPNGEAHGTQAGSSATAQHDPSATGPSVVEGMADHSPSLGETGTGGDSQAGPSRTGQTYSNGQDVVPPKGSIGSTADNGPRSERKTGPPLVRRPKLGLPVGPVNGNIAGSSQVGQNDSSTNGEAGPSTRAPPDHPVSARESVPEQPTDPSSSRALGLAESARRKKPLSRAFAMDFERSDRAVNVPDMTLSGSIAMGNAENAFPNLVTAGLSASEGSLLVGECAPTDSGRTREGRYSSSSAVNGDLAASRADDTQSIVPQVPGSGVQELRQEVAEASASRSSTDPSGSSSVSCAKIERTENPSGSGRVVTSQLCSPSAGSVKEESPEAQTTGAAASQANNMPNASSSSTHGPSMSVVAGQQLRRSQRTRKRRFDDSNGQPSTSTAAERPARGGGKRRKTRK</sequence>
<feature type="region of interest" description="Disordered" evidence="1">
    <location>
        <begin position="362"/>
        <end position="540"/>
    </location>
</feature>
<keyword evidence="3" id="KW-1185">Reference proteome</keyword>
<dbReference type="RefSeq" id="XP_007868537.1">
    <property type="nucleotide sequence ID" value="XM_007870346.1"/>
</dbReference>
<feature type="compositionally biased region" description="Low complexity" evidence="1">
    <location>
        <begin position="1"/>
        <end position="14"/>
    </location>
</feature>
<evidence type="ECO:0000256" key="1">
    <source>
        <dbReference type="SAM" id="MobiDB-lite"/>
    </source>
</evidence>
<feature type="compositionally biased region" description="Polar residues" evidence="1">
    <location>
        <begin position="190"/>
        <end position="203"/>
    </location>
</feature>
<evidence type="ECO:0000313" key="2">
    <source>
        <dbReference type="EMBL" id="EPQ53264.1"/>
    </source>
</evidence>
<gene>
    <name evidence="2" type="ORF">GLOTRDRAFT_131537</name>
</gene>
<feature type="compositionally biased region" description="Polar residues" evidence="1">
    <location>
        <begin position="247"/>
        <end position="262"/>
    </location>
</feature>
<dbReference type="KEGG" id="gtr:GLOTRDRAFT_131537"/>
<reference evidence="2 3" key="1">
    <citation type="journal article" date="2012" name="Science">
        <title>The Paleozoic origin of enzymatic lignin decomposition reconstructed from 31 fungal genomes.</title>
        <authorList>
            <person name="Floudas D."/>
            <person name="Binder M."/>
            <person name="Riley R."/>
            <person name="Barry K."/>
            <person name="Blanchette R.A."/>
            <person name="Henrissat B."/>
            <person name="Martinez A.T."/>
            <person name="Otillar R."/>
            <person name="Spatafora J.W."/>
            <person name="Yadav J.S."/>
            <person name="Aerts A."/>
            <person name="Benoit I."/>
            <person name="Boyd A."/>
            <person name="Carlson A."/>
            <person name="Copeland A."/>
            <person name="Coutinho P.M."/>
            <person name="de Vries R.P."/>
            <person name="Ferreira P."/>
            <person name="Findley K."/>
            <person name="Foster B."/>
            <person name="Gaskell J."/>
            <person name="Glotzer D."/>
            <person name="Gorecki P."/>
            <person name="Heitman J."/>
            <person name="Hesse C."/>
            <person name="Hori C."/>
            <person name="Igarashi K."/>
            <person name="Jurgens J.A."/>
            <person name="Kallen N."/>
            <person name="Kersten P."/>
            <person name="Kohler A."/>
            <person name="Kuees U."/>
            <person name="Kumar T.K.A."/>
            <person name="Kuo A."/>
            <person name="LaButti K."/>
            <person name="Larrondo L.F."/>
            <person name="Lindquist E."/>
            <person name="Ling A."/>
            <person name="Lombard V."/>
            <person name="Lucas S."/>
            <person name="Lundell T."/>
            <person name="Martin R."/>
            <person name="McLaughlin D.J."/>
            <person name="Morgenstern I."/>
            <person name="Morin E."/>
            <person name="Murat C."/>
            <person name="Nagy L.G."/>
            <person name="Nolan M."/>
            <person name="Ohm R.A."/>
            <person name="Patyshakuliyeva A."/>
            <person name="Rokas A."/>
            <person name="Ruiz-Duenas F.J."/>
            <person name="Sabat G."/>
            <person name="Salamov A."/>
            <person name="Samejima M."/>
            <person name="Schmutz J."/>
            <person name="Slot J.C."/>
            <person name="St John F."/>
            <person name="Stenlid J."/>
            <person name="Sun H."/>
            <person name="Sun S."/>
            <person name="Syed K."/>
            <person name="Tsang A."/>
            <person name="Wiebenga A."/>
            <person name="Young D."/>
            <person name="Pisabarro A."/>
            <person name="Eastwood D.C."/>
            <person name="Martin F."/>
            <person name="Cullen D."/>
            <person name="Grigoriev I.V."/>
            <person name="Hibbett D.S."/>
        </authorList>
    </citation>
    <scope>NUCLEOTIDE SEQUENCE [LARGE SCALE GENOMIC DNA]</scope>
    <source>
        <strain evidence="2 3">ATCC 11539</strain>
    </source>
</reference>
<feature type="compositionally biased region" description="Polar residues" evidence="1">
    <location>
        <begin position="440"/>
        <end position="457"/>
    </location>
</feature>
<dbReference type="HOGENOM" id="CLU_567471_0_0_1"/>
<evidence type="ECO:0000313" key="3">
    <source>
        <dbReference type="Proteomes" id="UP000030669"/>
    </source>
</evidence>
<proteinExistence type="predicted"/>
<name>S7RKR8_GLOTA</name>
<feature type="compositionally biased region" description="Polar residues" evidence="1">
    <location>
        <begin position="150"/>
        <end position="165"/>
    </location>
</feature>
<dbReference type="OMA" id="AYMSACN"/>
<protein>
    <submittedName>
        <fullName evidence="2">Uncharacterized protein</fullName>
    </submittedName>
</protein>
<dbReference type="GeneID" id="19302320"/>